<dbReference type="Proteomes" id="UP000324022">
    <property type="component" value="Unassembled WGS sequence"/>
</dbReference>
<evidence type="ECO:0000313" key="2">
    <source>
        <dbReference type="EMBL" id="SPO20997.1"/>
    </source>
</evidence>
<gene>
    <name evidence="2" type="ORF">UTRI_00474</name>
</gene>
<keyword evidence="3" id="KW-1185">Reference proteome</keyword>
<dbReference type="AlphaFoldDB" id="A0A5C3DU89"/>
<proteinExistence type="inferred from homology"/>
<dbReference type="EMBL" id="OOIN01000002">
    <property type="protein sequence ID" value="SPO20997.1"/>
    <property type="molecule type" value="Genomic_DNA"/>
</dbReference>
<accession>A0A5C3DU89</accession>
<evidence type="ECO:0000256" key="1">
    <source>
        <dbReference type="ARBA" id="ARBA00008721"/>
    </source>
</evidence>
<dbReference type="InterPro" id="IPR024079">
    <property type="entry name" value="MetalloPept_cat_dom_sf"/>
</dbReference>
<sequence length="229" mass="25630">MAFLVLQMHPHQAVAHSTNLGKIHKLIRREADPFGGIKLRCGTPENTDPEAEEHIQTLIKAERERLTDLRQTLSNSSEGASDETHSLTDAQLLAQKPKTIQVVWHVIHDGDEGNLSVSQIQAQMNELNESFKPAGFNFNLQETNRVENKKWFREISFTDQKVEFMKKALHKGDAVPTDGCPTKAPDTCPGGGVDSIHNYMDYADDKCATEFTEGQIVRMAAVAKEHRLL</sequence>
<dbReference type="OrthoDB" id="536211at2759"/>
<dbReference type="Gene3D" id="3.40.390.10">
    <property type="entry name" value="Collagenase (Catalytic Domain)"/>
    <property type="match status" value="2"/>
</dbReference>
<dbReference type="PANTHER" id="PTHR47466">
    <property type="match status" value="1"/>
</dbReference>
<dbReference type="GO" id="GO:0008237">
    <property type="term" value="F:metallopeptidase activity"/>
    <property type="evidence" value="ECO:0007669"/>
    <property type="project" value="InterPro"/>
</dbReference>
<organism evidence="2 3">
    <name type="scientific">Ustilago trichophora</name>
    <dbReference type="NCBI Taxonomy" id="86804"/>
    <lineage>
        <taxon>Eukaryota</taxon>
        <taxon>Fungi</taxon>
        <taxon>Dikarya</taxon>
        <taxon>Basidiomycota</taxon>
        <taxon>Ustilaginomycotina</taxon>
        <taxon>Ustilaginomycetes</taxon>
        <taxon>Ustilaginales</taxon>
        <taxon>Ustilaginaceae</taxon>
        <taxon>Ustilago</taxon>
    </lineage>
</organism>
<dbReference type="PANTHER" id="PTHR47466:SF1">
    <property type="entry name" value="METALLOPROTEASE MEP1 (AFU_ORTHOLOGUE AFUA_1G07730)-RELATED"/>
    <property type="match status" value="1"/>
</dbReference>
<protein>
    <submittedName>
        <fullName evidence="2">Uncharacterized protein</fullName>
    </submittedName>
</protein>
<comment type="similarity">
    <text evidence="1">Belongs to the peptidase M43B family.</text>
</comment>
<name>A0A5C3DU89_9BASI</name>
<evidence type="ECO:0000313" key="3">
    <source>
        <dbReference type="Proteomes" id="UP000324022"/>
    </source>
</evidence>
<reference evidence="2 3" key="1">
    <citation type="submission" date="2018-03" db="EMBL/GenBank/DDBJ databases">
        <authorList>
            <person name="Guldener U."/>
        </authorList>
    </citation>
    <scope>NUCLEOTIDE SEQUENCE [LARGE SCALE GENOMIC DNA]</scope>
    <source>
        <strain evidence="2 3">NBRC100155</strain>
    </source>
</reference>